<dbReference type="PANTHER" id="PTHR13620">
    <property type="entry name" value="3-5 EXONUCLEASE"/>
    <property type="match status" value="1"/>
</dbReference>
<dbReference type="CDD" id="cd06141">
    <property type="entry name" value="WRN_exo"/>
    <property type="match status" value="1"/>
</dbReference>
<evidence type="ECO:0000256" key="1">
    <source>
        <dbReference type="ARBA" id="ARBA00022722"/>
    </source>
</evidence>
<dbReference type="InterPro" id="IPR051132">
    <property type="entry name" value="3-5_Exonuclease_domain"/>
</dbReference>
<keyword evidence="1" id="KW-0540">Nuclease</keyword>
<organism evidence="5 6">
    <name type="scientific">Pleurotus ostreatus (strain PC15)</name>
    <name type="common">Oyster mushroom</name>
    <dbReference type="NCBI Taxonomy" id="1137138"/>
    <lineage>
        <taxon>Eukaryota</taxon>
        <taxon>Fungi</taxon>
        <taxon>Dikarya</taxon>
        <taxon>Basidiomycota</taxon>
        <taxon>Agaricomycotina</taxon>
        <taxon>Agaricomycetes</taxon>
        <taxon>Agaricomycetidae</taxon>
        <taxon>Agaricales</taxon>
        <taxon>Pleurotineae</taxon>
        <taxon>Pleurotaceae</taxon>
        <taxon>Pleurotus</taxon>
    </lineage>
</organism>
<dbReference type="Pfam" id="PF01612">
    <property type="entry name" value="DNA_pol_A_exo1"/>
    <property type="match status" value="1"/>
</dbReference>
<feature type="compositionally biased region" description="Polar residues" evidence="3">
    <location>
        <begin position="331"/>
        <end position="340"/>
    </location>
</feature>
<evidence type="ECO:0000256" key="2">
    <source>
        <dbReference type="ARBA" id="ARBA00022801"/>
    </source>
</evidence>
<feature type="region of interest" description="Disordered" evidence="3">
    <location>
        <begin position="404"/>
        <end position="439"/>
    </location>
</feature>
<dbReference type="InterPro" id="IPR012337">
    <property type="entry name" value="RNaseH-like_sf"/>
</dbReference>
<dbReference type="GO" id="GO:0008408">
    <property type="term" value="F:3'-5' exonuclease activity"/>
    <property type="evidence" value="ECO:0007669"/>
    <property type="project" value="InterPro"/>
</dbReference>
<dbReference type="PANTHER" id="PTHR13620:SF104">
    <property type="entry name" value="EXONUCLEASE 3'-5' DOMAIN-CONTAINING PROTEIN 2"/>
    <property type="match status" value="1"/>
</dbReference>
<feature type="compositionally biased region" description="Pro residues" evidence="3">
    <location>
        <begin position="267"/>
        <end position="279"/>
    </location>
</feature>
<evidence type="ECO:0000313" key="6">
    <source>
        <dbReference type="Proteomes" id="UP000027073"/>
    </source>
</evidence>
<dbReference type="VEuPathDB" id="FungiDB:PLEOSDRAFT_1111351"/>
<dbReference type="GO" id="GO:0006139">
    <property type="term" value="P:nucleobase-containing compound metabolic process"/>
    <property type="evidence" value="ECO:0007669"/>
    <property type="project" value="InterPro"/>
</dbReference>
<dbReference type="InterPro" id="IPR036397">
    <property type="entry name" value="RNaseH_sf"/>
</dbReference>
<evidence type="ECO:0000313" key="5">
    <source>
        <dbReference type="EMBL" id="KDQ30504.1"/>
    </source>
</evidence>
<feature type="region of interest" description="Disordered" evidence="3">
    <location>
        <begin position="1"/>
        <end position="42"/>
    </location>
</feature>
<dbReference type="InParanoid" id="A0A067NRF7"/>
<sequence length="495" mass="54566">MSDSFSEAQTVTELASEAGASAVTESPNPDAPPPRPKPTKLYSWRARNPDAKLLYIRDVDIANLELDRMSTLPAIGFDQEWKPTFIKGLPENPVSLIQLASDELVLLIQVSAMNEIPEKLIQILENPDIVKAGVGIQGDVHKLYKDHKVDVKNCVDLSLLARSADNPRWKGKYSSSIGLSRLIEEYEDETLQKGRITRSNWEAVLSPAQQIYAANDAHAGLTLYNRLGAMARGIHTLKPVYYTFDCVRGRLCEPSGAQWYAWNPNYDPGPPPPPRPPKPPKIKEFPLATNTTTITSPSPLTLSSSSPSSAHPISGPSSTNTTIVSTNTNSHAPANANNFTKASRSGLTKIQVLVTAMLHTCRDAKDLVQRHHRAKLCPFLSNTICGLIAPMIVGMHPTPLLLGDSRNEEGVAEEEEEAKREPKSPIPNQMRSRLPGARCRQTRPRCTRLMPCMYPVYIYSVDLELGILTTVLPSTTRPKRSSYTMHGTYTPHPQG</sequence>
<name>A0A067NRF7_PLEO1</name>
<dbReference type="OrthoDB" id="1920326at2759"/>
<protein>
    <recommendedName>
        <fullName evidence="4">3'-5' exonuclease domain-containing protein</fullName>
    </recommendedName>
</protein>
<dbReference type="InterPro" id="IPR002562">
    <property type="entry name" value="3'-5'_exonuclease_dom"/>
</dbReference>
<dbReference type="HOGENOM" id="CLU_551076_0_0_1"/>
<dbReference type="GO" id="GO:0005737">
    <property type="term" value="C:cytoplasm"/>
    <property type="evidence" value="ECO:0007669"/>
    <property type="project" value="TreeGrafter"/>
</dbReference>
<dbReference type="SUPFAM" id="SSF53098">
    <property type="entry name" value="Ribonuclease H-like"/>
    <property type="match status" value="1"/>
</dbReference>
<dbReference type="SMART" id="SM00474">
    <property type="entry name" value="35EXOc"/>
    <property type="match status" value="1"/>
</dbReference>
<feature type="region of interest" description="Disordered" evidence="3">
    <location>
        <begin position="266"/>
        <end position="285"/>
    </location>
</feature>
<reference evidence="6" key="1">
    <citation type="journal article" date="2014" name="Proc. Natl. Acad. Sci. U.S.A.">
        <title>Extensive sampling of basidiomycete genomes demonstrates inadequacy of the white-rot/brown-rot paradigm for wood decay fungi.</title>
        <authorList>
            <person name="Riley R."/>
            <person name="Salamov A.A."/>
            <person name="Brown D.W."/>
            <person name="Nagy L.G."/>
            <person name="Floudas D."/>
            <person name="Held B.W."/>
            <person name="Levasseur A."/>
            <person name="Lombard V."/>
            <person name="Morin E."/>
            <person name="Otillar R."/>
            <person name="Lindquist E.A."/>
            <person name="Sun H."/>
            <person name="LaButti K.M."/>
            <person name="Schmutz J."/>
            <person name="Jabbour D."/>
            <person name="Luo H."/>
            <person name="Baker S.E."/>
            <person name="Pisabarro A.G."/>
            <person name="Walton J.D."/>
            <person name="Blanchette R.A."/>
            <person name="Henrissat B."/>
            <person name="Martin F."/>
            <person name="Cullen D."/>
            <person name="Hibbett D.S."/>
            <person name="Grigoriev I.V."/>
        </authorList>
    </citation>
    <scope>NUCLEOTIDE SEQUENCE [LARGE SCALE GENOMIC DNA]</scope>
    <source>
        <strain evidence="6">PC15</strain>
    </source>
</reference>
<evidence type="ECO:0000259" key="4">
    <source>
        <dbReference type="SMART" id="SM00474"/>
    </source>
</evidence>
<accession>A0A067NRF7</accession>
<feature type="domain" description="3'-5' exonuclease" evidence="4">
    <location>
        <begin position="53"/>
        <end position="232"/>
    </location>
</feature>
<dbReference type="Proteomes" id="UP000027073">
    <property type="component" value="Unassembled WGS sequence"/>
</dbReference>
<evidence type="ECO:0000256" key="3">
    <source>
        <dbReference type="SAM" id="MobiDB-lite"/>
    </source>
</evidence>
<feature type="region of interest" description="Disordered" evidence="3">
    <location>
        <begin position="293"/>
        <end position="340"/>
    </location>
</feature>
<proteinExistence type="predicted"/>
<dbReference type="Gene3D" id="3.30.420.10">
    <property type="entry name" value="Ribonuclease H-like superfamily/Ribonuclease H"/>
    <property type="match status" value="1"/>
</dbReference>
<feature type="compositionally biased region" description="Polar residues" evidence="3">
    <location>
        <begin position="1"/>
        <end position="13"/>
    </location>
</feature>
<dbReference type="AlphaFoldDB" id="A0A067NRF7"/>
<feature type="region of interest" description="Disordered" evidence="3">
    <location>
        <begin position="476"/>
        <end position="495"/>
    </location>
</feature>
<feature type="compositionally biased region" description="Low complexity" evidence="3">
    <location>
        <begin position="293"/>
        <end position="330"/>
    </location>
</feature>
<dbReference type="EMBL" id="KL198006">
    <property type="protein sequence ID" value="KDQ30504.1"/>
    <property type="molecule type" value="Genomic_DNA"/>
</dbReference>
<dbReference type="GO" id="GO:0003676">
    <property type="term" value="F:nucleic acid binding"/>
    <property type="evidence" value="ECO:0007669"/>
    <property type="project" value="InterPro"/>
</dbReference>
<gene>
    <name evidence="5" type="ORF">PLEOSDRAFT_1111351</name>
</gene>
<dbReference type="STRING" id="1137138.A0A067NRF7"/>
<dbReference type="GO" id="GO:0005634">
    <property type="term" value="C:nucleus"/>
    <property type="evidence" value="ECO:0007669"/>
    <property type="project" value="TreeGrafter"/>
</dbReference>
<keyword evidence="2" id="KW-0378">Hydrolase</keyword>